<keyword evidence="4 7" id="KW-1133">Transmembrane helix</keyword>
<evidence type="ECO:0000256" key="4">
    <source>
        <dbReference type="ARBA" id="ARBA00022989"/>
    </source>
</evidence>
<evidence type="ECO:0000256" key="7">
    <source>
        <dbReference type="SAM" id="Phobius"/>
    </source>
</evidence>
<comment type="subcellular location">
    <subcellularLocation>
        <location evidence="1">Cell membrane</location>
        <topology evidence="1">Multi-pass membrane protein</topology>
    </subcellularLocation>
</comment>
<feature type="transmembrane region" description="Helical" evidence="7">
    <location>
        <begin position="180"/>
        <end position="199"/>
    </location>
</feature>
<dbReference type="InterPro" id="IPR001851">
    <property type="entry name" value="ABC_transp_permease"/>
</dbReference>
<evidence type="ECO:0000256" key="3">
    <source>
        <dbReference type="ARBA" id="ARBA00022692"/>
    </source>
</evidence>
<evidence type="ECO:0000256" key="2">
    <source>
        <dbReference type="ARBA" id="ARBA00022475"/>
    </source>
</evidence>
<comment type="caution">
    <text evidence="8">The sequence shown here is derived from an EMBL/GenBank/DDBJ whole genome shotgun (WGS) entry which is preliminary data.</text>
</comment>
<dbReference type="AlphaFoldDB" id="A0A6N7YR04"/>
<dbReference type="GO" id="GO:0005886">
    <property type="term" value="C:plasma membrane"/>
    <property type="evidence" value="ECO:0007669"/>
    <property type="project" value="UniProtKB-SubCell"/>
</dbReference>
<dbReference type="RefSeq" id="WP_154757643.1">
    <property type="nucleotide sequence ID" value="NZ_WMBA01000022.1"/>
</dbReference>
<keyword evidence="3 7" id="KW-0812">Transmembrane</keyword>
<feature type="transmembrane region" description="Helical" evidence="7">
    <location>
        <begin position="229"/>
        <end position="249"/>
    </location>
</feature>
<feature type="transmembrane region" description="Helical" evidence="7">
    <location>
        <begin position="53"/>
        <end position="72"/>
    </location>
</feature>
<feature type="transmembrane region" description="Helical" evidence="7">
    <location>
        <begin position="107"/>
        <end position="123"/>
    </location>
</feature>
<evidence type="ECO:0008006" key="10">
    <source>
        <dbReference type="Google" id="ProtNLM"/>
    </source>
</evidence>
<feature type="compositionally biased region" description="Basic and acidic residues" evidence="6">
    <location>
        <begin position="352"/>
        <end position="362"/>
    </location>
</feature>
<evidence type="ECO:0000256" key="5">
    <source>
        <dbReference type="ARBA" id="ARBA00023136"/>
    </source>
</evidence>
<keyword evidence="5 7" id="KW-0472">Membrane</keyword>
<feature type="region of interest" description="Disordered" evidence="6">
    <location>
        <begin position="352"/>
        <end position="380"/>
    </location>
</feature>
<dbReference type="GO" id="GO:0015658">
    <property type="term" value="F:branched-chain amino acid transmembrane transporter activity"/>
    <property type="evidence" value="ECO:0007669"/>
    <property type="project" value="InterPro"/>
</dbReference>
<dbReference type="Proteomes" id="UP000440096">
    <property type="component" value="Unassembled WGS sequence"/>
</dbReference>
<evidence type="ECO:0000256" key="6">
    <source>
        <dbReference type="SAM" id="MobiDB-lite"/>
    </source>
</evidence>
<feature type="transmembrane region" description="Helical" evidence="7">
    <location>
        <begin position="281"/>
        <end position="303"/>
    </location>
</feature>
<evidence type="ECO:0000256" key="1">
    <source>
        <dbReference type="ARBA" id="ARBA00004651"/>
    </source>
</evidence>
<feature type="transmembrane region" description="Helical" evidence="7">
    <location>
        <begin position="84"/>
        <end position="101"/>
    </location>
</feature>
<dbReference type="InterPro" id="IPR043428">
    <property type="entry name" value="LivM-like"/>
</dbReference>
<name>A0A6N7YR04_9PSEU</name>
<evidence type="ECO:0000313" key="8">
    <source>
        <dbReference type="EMBL" id="MTD55445.1"/>
    </source>
</evidence>
<organism evidence="8 9">
    <name type="scientific">Amycolatopsis pithecellobii</name>
    <dbReference type="NCBI Taxonomy" id="664692"/>
    <lineage>
        <taxon>Bacteria</taxon>
        <taxon>Bacillati</taxon>
        <taxon>Actinomycetota</taxon>
        <taxon>Actinomycetes</taxon>
        <taxon>Pseudonocardiales</taxon>
        <taxon>Pseudonocardiaceae</taxon>
        <taxon>Amycolatopsis</taxon>
    </lineage>
</organism>
<dbReference type="CDD" id="cd06581">
    <property type="entry name" value="TM_PBP1_LivM_like"/>
    <property type="match status" value="1"/>
</dbReference>
<feature type="transmembrane region" description="Helical" evidence="7">
    <location>
        <begin position="26"/>
        <end position="47"/>
    </location>
</feature>
<sequence length="380" mass="40393">MTQTEIVNATPISQSRSFLREIELRVFSSWVGIPLLLLITGLAVLILPNYTLYVFNLCLLASMGAVALNLQMGTTGQVSLGNSAFLALGAFTAAGVVRSGFGFPGDVIVAVVVAGVIGLLIGFPAVRLKGLYFALATVSAYFIVYFFCSEFQRATVGEAGFRLPTAMLRGEFPRDTTMRWSWLLTGVVCVVVLLCSVLSRGKSGRALRMVRDHERAAPTFGISAMRSKLLVFGVGFGIIGLQGALAAHYAQFATVSSYTLLLTVQYVAMVVIGGPDSIAGTIVGAFFVTCLPVLATAVLRGSIGSSATTLGPQIALILYGVLVILVVTRMPGGIAAGLRRAYRIARHHVTENADRSRHHDDVYPVSAAETQHRGTGSNDE</sequence>
<dbReference type="EMBL" id="WMBA01000022">
    <property type="protein sequence ID" value="MTD55445.1"/>
    <property type="molecule type" value="Genomic_DNA"/>
</dbReference>
<proteinExistence type="predicted"/>
<keyword evidence="9" id="KW-1185">Reference proteome</keyword>
<feature type="transmembrane region" description="Helical" evidence="7">
    <location>
        <begin position="255"/>
        <end position="274"/>
    </location>
</feature>
<accession>A0A6N7YR04</accession>
<dbReference type="OrthoDB" id="9814461at2"/>
<feature type="transmembrane region" description="Helical" evidence="7">
    <location>
        <begin position="130"/>
        <end position="147"/>
    </location>
</feature>
<dbReference type="PANTHER" id="PTHR30482:SF10">
    <property type="entry name" value="HIGH-AFFINITY BRANCHED-CHAIN AMINO ACID TRANSPORT PROTEIN BRAE"/>
    <property type="match status" value="1"/>
</dbReference>
<keyword evidence="2" id="KW-1003">Cell membrane</keyword>
<protein>
    <recommendedName>
        <fullName evidence="10">Branched-chain amino acid ABC transporter permease</fullName>
    </recommendedName>
</protein>
<gene>
    <name evidence="8" type="ORF">GKO32_15875</name>
</gene>
<feature type="transmembrane region" description="Helical" evidence="7">
    <location>
        <begin position="315"/>
        <end position="338"/>
    </location>
</feature>
<evidence type="ECO:0000313" key="9">
    <source>
        <dbReference type="Proteomes" id="UP000440096"/>
    </source>
</evidence>
<dbReference type="Pfam" id="PF02653">
    <property type="entry name" value="BPD_transp_2"/>
    <property type="match status" value="1"/>
</dbReference>
<dbReference type="PANTHER" id="PTHR30482">
    <property type="entry name" value="HIGH-AFFINITY BRANCHED-CHAIN AMINO ACID TRANSPORT SYSTEM PERMEASE"/>
    <property type="match status" value="1"/>
</dbReference>
<reference evidence="8 9" key="1">
    <citation type="submission" date="2019-11" db="EMBL/GenBank/DDBJ databases">
        <title>Draft genome of Amycolatopsis RM579.</title>
        <authorList>
            <person name="Duangmal K."/>
            <person name="Mingma R."/>
        </authorList>
    </citation>
    <scope>NUCLEOTIDE SEQUENCE [LARGE SCALE GENOMIC DNA]</scope>
    <source>
        <strain evidence="8 9">RM579</strain>
    </source>
</reference>